<dbReference type="InterPro" id="IPR024775">
    <property type="entry name" value="DinB-like"/>
</dbReference>
<dbReference type="Pfam" id="PF12867">
    <property type="entry name" value="DinB_2"/>
    <property type="match status" value="1"/>
</dbReference>
<dbReference type="SUPFAM" id="SSF109854">
    <property type="entry name" value="DinB/YfiT-like putative metalloenzymes"/>
    <property type="match status" value="1"/>
</dbReference>
<evidence type="ECO:0000313" key="2">
    <source>
        <dbReference type="EMBL" id="PFG72920.1"/>
    </source>
</evidence>
<protein>
    <submittedName>
        <fullName evidence="2">DinB family protein</fullName>
    </submittedName>
</protein>
<dbReference type="Gene3D" id="1.20.120.450">
    <property type="entry name" value="dinb family like domain"/>
    <property type="match status" value="1"/>
</dbReference>
<organism evidence="2 3">
    <name type="scientific">Tepidiforma thermophila (strain KCTC 52669 / CGMCC 1.13589 / G233)</name>
    <dbReference type="NCBI Taxonomy" id="2761530"/>
    <lineage>
        <taxon>Bacteria</taxon>
        <taxon>Bacillati</taxon>
        <taxon>Chloroflexota</taxon>
        <taxon>Tepidiformia</taxon>
        <taxon>Tepidiformales</taxon>
        <taxon>Tepidiformaceae</taxon>
        <taxon>Tepidiforma</taxon>
    </lineage>
</organism>
<evidence type="ECO:0000313" key="3">
    <source>
        <dbReference type="Proteomes" id="UP000223071"/>
    </source>
</evidence>
<dbReference type="EMBL" id="PDJQ01000001">
    <property type="protein sequence ID" value="PFG72920.1"/>
    <property type="molecule type" value="Genomic_DNA"/>
</dbReference>
<comment type="caution">
    <text evidence="2">The sequence shown here is derived from an EMBL/GenBank/DDBJ whole genome shotgun (WGS) entry which is preliminary data.</text>
</comment>
<dbReference type="AlphaFoldDB" id="A0A2A9HCR4"/>
<reference evidence="2 3" key="1">
    <citation type="submission" date="2017-09" db="EMBL/GenBank/DDBJ databases">
        <title>Sequencing the genomes of two abundant thermophiles in Great Basin hot springs: Thermocrinis jamiesonii and novel Chloroflexi Thermoflexus hugenholtzii.</title>
        <authorList>
            <person name="Hedlund B."/>
        </authorList>
    </citation>
    <scope>NUCLEOTIDE SEQUENCE [LARGE SCALE GENOMIC DNA]</scope>
    <source>
        <strain evidence="2 3">G233</strain>
    </source>
</reference>
<accession>A0A2A9HCR4</accession>
<feature type="domain" description="DinB-like" evidence="1">
    <location>
        <begin position="17"/>
        <end position="150"/>
    </location>
</feature>
<dbReference type="Proteomes" id="UP000223071">
    <property type="component" value="Unassembled WGS sequence"/>
</dbReference>
<dbReference type="RefSeq" id="WP_098502415.1">
    <property type="nucleotide sequence ID" value="NZ_PDJQ01000001.1"/>
</dbReference>
<proteinExistence type="predicted"/>
<gene>
    <name evidence="2" type="ORF">A9A59_0113</name>
</gene>
<keyword evidence="3" id="KW-1185">Reference proteome</keyword>
<name>A0A2A9HCR4_TEPT2</name>
<sequence>MARLPADLEDVLARYVRGPALVREAVNGAGPGVISRAGSGGWSVRDVLVHLADAELVRASRLRFMLAEEEPPALPGFDEGRWKRRLQYLWRSPEAALALYDALVYSNAELLRQFPAEAFGRDGLVDGERVTVAELLQRGAAHSEEHADQIRALRAELGDRPGR</sequence>
<evidence type="ECO:0000259" key="1">
    <source>
        <dbReference type="Pfam" id="PF12867"/>
    </source>
</evidence>
<dbReference type="InterPro" id="IPR034660">
    <property type="entry name" value="DinB/YfiT-like"/>
</dbReference>